<protein>
    <recommendedName>
        <fullName evidence="5">Nephrocystin 3-like N-terminal domain-containing protein</fullName>
    </recommendedName>
</protein>
<feature type="domain" description="Nephrocystin 3-like N-terminal" evidence="5">
    <location>
        <begin position="692"/>
        <end position="894"/>
    </location>
</feature>
<dbReference type="PROSITE" id="PS50088">
    <property type="entry name" value="ANK_REPEAT"/>
    <property type="match status" value="2"/>
</dbReference>
<name>A0A2L2TAB3_9HYPO</name>
<dbReference type="PANTHER" id="PTHR10039">
    <property type="entry name" value="AMELOGENIN"/>
    <property type="match status" value="1"/>
</dbReference>
<dbReference type="Gene3D" id="3.40.50.300">
    <property type="entry name" value="P-loop containing nucleotide triphosphate hydrolases"/>
    <property type="match status" value="2"/>
</dbReference>
<feature type="repeat" description="ANK" evidence="2">
    <location>
        <begin position="1270"/>
        <end position="1302"/>
    </location>
</feature>
<dbReference type="STRING" id="56646.A0A2L2TAB3"/>
<evidence type="ECO:0000259" key="5">
    <source>
        <dbReference type="Pfam" id="PF24883"/>
    </source>
</evidence>
<evidence type="ECO:0000313" key="7">
    <source>
        <dbReference type="Proteomes" id="UP000245910"/>
    </source>
</evidence>
<dbReference type="PANTHER" id="PTHR10039:SF14">
    <property type="entry name" value="NACHT DOMAIN-CONTAINING PROTEIN"/>
    <property type="match status" value="1"/>
</dbReference>
<evidence type="ECO:0000256" key="1">
    <source>
        <dbReference type="ARBA" id="ARBA00022737"/>
    </source>
</evidence>
<organism evidence="6 7">
    <name type="scientific">Fusarium venenatum</name>
    <dbReference type="NCBI Taxonomy" id="56646"/>
    <lineage>
        <taxon>Eukaryota</taxon>
        <taxon>Fungi</taxon>
        <taxon>Dikarya</taxon>
        <taxon>Ascomycota</taxon>
        <taxon>Pezizomycotina</taxon>
        <taxon>Sordariomycetes</taxon>
        <taxon>Hypocreomycetidae</taxon>
        <taxon>Hypocreales</taxon>
        <taxon>Nectriaceae</taxon>
        <taxon>Fusarium</taxon>
    </lineage>
</organism>
<dbReference type="InterPro" id="IPR056884">
    <property type="entry name" value="NPHP3-like_N"/>
</dbReference>
<dbReference type="PROSITE" id="PS50297">
    <property type="entry name" value="ANK_REP_REGION"/>
    <property type="match status" value="2"/>
</dbReference>
<dbReference type="SUPFAM" id="SSF48403">
    <property type="entry name" value="Ankyrin repeat"/>
    <property type="match status" value="1"/>
</dbReference>
<dbReference type="Gene3D" id="1.25.40.20">
    <property type="entry name" value="Ankyrin repeat-containing domain"/>
    <property type="match status" value="1"/>
</dbReference>
<dbReference type="SMART" id="SM00248">
    <property type="entry name" value="ANK"/>
    <property type="match status" value="2"/>
</dbReference>
<dbReference type="InterPro" id="IPR027417">
    <property type="entry name" value="P-loop_NTPase"/>
</dbReference>
<feature type="repeat" description="ANK" evidence="2">
    <location>
        <begin position="1242"/>
        <end position="1269"/>
    </location>
</feature>
<dbReference type="SUPFAM" id="SSF52540">
    <property type="entry name" value="P-loop containing nucleoside triphosphate hydrolases"/>
    <property type="match status" value="1"/>
</dbReference>
<proteinExistence type="predicted"/>
<sequence>MSSVAWDVIITSLLGVMVVVIAVYQCLSPSTPPQADAPTSNNGGRNLSPPATFRLEILPKYGKWDASMVDKQEVKRLVREAFEVGRDVTISIESLASHPFREQLVATLTFSKIPDRMVQMGAPDQHFSDNRDLPDKSLYLDTHFHGFTPLHSEFSEFSENSENSEKSLDIIALSGLNGHAFGSFKRKGGRYMWLRDDLPISMPNCRVFIYGYNTQLQESSSFQSLEDLGIAFKDALRYLVKANRKRGHPKSLVLLGHSLGGLVIKEALCKLSEARTTDGEIVLKSLRSIMFFGTPNQGMDIKSLIPMVEGQANESFLRSLGRDSPDLRRQAQQWTKAFDNDHNSVVAKNLEIMSYYETCISPTAIQENGKWKMCGQPVELVDRFSATHGRSWEMKERYVQPIDRNHSELVKFYGRTDPAYVNHVLPRLQEFLDNLDQDSTALQYTKELCRLLEVMCAKSEPPALVEQLCESPDIEQSMAWFIESPEYRVWTGLRSARLWLQGTSGDGKTVIMSYILRSLHQPSLQTDKPDIASAFCSSEDSEAGIVASLATQLLKQNKGRAKAVQTGFPIKKFEQCREPWELTRLLWELLVASVKATTQLETVFFVDGIDALYDSVRSSFLRNFNMLQEQVAPSPIRVLVSSTVDENTKHTLAHYSSIDREKERRAPECLKTLAFQEWNARESRVEDKNEGGAWLSSHSGYKDWSSTSTPSVLWLEGKPGSGKSTVTKVIVRKLESKKHDLVCDQSSVPNYSLQQEKRTWTSNNPEDKRTIVARFYYSFRGGNTETSHELMLRSIVYQIWKQNSKLFRLLRDRYRELKKNMGDVREQKALWSYDDLKQALNTLHQIDFDLKVVIVVDGMDESDNDRRTDVLQFLPSLAVHHNSSCIVKVLIASRPENDINIRLRNACSHHIKLQQVNEVDIKFVVDSWIEQVVSGYKCGKDIFLFIKDHIMKHSSGVFLWVTLVLRDVEQCILNGGYSKADLDKRVAGFPKELGGKDGFYRVMIDILIKNFKGDREEQEERGRRMLAWVTFPKRPLLVGELQDVLATPPLSRVIVVLWRPSRDSDSEQVVQLIHQTAREFLLDKSHVAEPYHLDEVQGDMEIAITCCRYIRILFTAALLQMEYDADFPQAEKLAEHLSGRELLLYALNNFAAHLDHLKRNGKEKEIRLEFESFVNDLSERCNSYACLLLWQWIKTLNWTNELSVNVNEASSRSCIRAVLSGATDTGRLDVAQVLLALRVDILHLEVQAGNVDSTRLLLEAGASIDAIDSSGRIPLYLAYENGREEIAQMLIEHGVNIVSITRKVSVNNHKTFE</sequence>
<feature type="transmembrane region" description="Helical" evidence="4">
    <location>
        <begin position="5"/>
        <end position="24"/>
    </location>
</feature>
<evidence type="ECO:0000256" key="2">
    <source>
        <dbReference type="PROSITE-ProRule" id="PRU00023"/>
    </source>
</evidence>
<feature type="domain" description="Nephrocystin 3-like N-terminal" evidence="5">
    <location>
        <begin position="477"/>
        <end position="642"/>
    </location>
</feature>
<evidence type="ECO:0000256" key="3">
    <source>
        <dbReference type="SAM" id="MobiDB-lite"/>
    </source>
</evidence>
<dbReference type="Pfam" id="PF12796">
    <property type="entry name" value="Ank_2"/>
    <property type="match status" value="1"/>
</dbReference>
<dbReference type="Gene3D" id="3.40.50.1820">
    <property type="entry name" value="alpha/beta hydrolase"/>
    <property type="match status" value="1"/>
</dbReference>
<keyword evidence="4" id="KW-0472">Membrane</keyword>
<dbReference type="Proteomes" id="UP000245910">
    <property type="component" value="Chromosome IIII"/>
</dbReference>
<keyword evidence="4" id="KW-1133">Transmembrane helix</keyword>
<dbReference type="InterPro" id="IPR029058">
    <property type="entry name" value="AB_hydrolase_fold"/>
</dbReference>
<dbReference type="InterPro" id="IPR036770">
    <property type="entry name" value="Ankyrin_rpt-contain_sf"/>
</dbReference>
<keyword evidence="1" id="KW-0677">Repeat</keyword>
<evidence type="ECO:0000256" key="4">
    <source>
        <dbReference type="SAM" id="Phobius"/>
    </source>
</evidence>
<keyword evidence="4" id="KW-0812">Transmembrane</keyword>
<dbReference type="Pfam" id="PF24883">
    <property type="entry name" value="NPHP3_N"/>
    <property type="match status" value="2"/>
</dbReference>
<feature type="region of interest" description="Disordered" evidence="3">
    <location>
        <begin position="31"/>
        <end position="50"/>
    </location>
</feature>
<keyword evidence="7" id="KW-1185">Reference proteome</keyword>
<dbReference type="SUPFAM" id="SSF53474">
    <property type="entry name" value="alpha/beta-Hydrolases"/>
    <property type="match status" value="1"/>
</dbReference>
<reference evidence="7" key="1">
    <citation type="submission" date="2014-10" db="EMBL/GenBank/DDBJ databases">
        <authorList>
            <person name="King R."/>
        </authorList>
    </citation>
    <scope>NUCLEOTIDE SEQUENCE [LARGE SCALE GENOMIC DNA]</scope>
    <source>
        <strain evidence="7">A3/5</strain>
    </source>
</reference>
<accession>A0A2L2TAB3</accession>
<dbReference type="EMBL" id="LN649232">
    <property type="protein sequence ID" value="CEI42037.1"/>
    <property type="molecule type" value="Genomic_DNA"/>
</dbReference>
<evidence type="ECO:0000313" key="6">
    <source>
        <dbReference type="EMBL" id="CEI42037.1"/>
    </source>
</evidence>
<dbReference type="InterPro" id="IPR002110">
    <property type="entry name" value="Ankyrin_rpt"/>
</dbReference>
<keyword evidence="2" id="KW-0040">ANK repeat</keyword>